<comment type="catalytic activity">
    <reaction evidence="9">
        <text>4-amino-4-deoxychorismate = 4-aminobenzoate + pyruvate + H(+)</text>
        <dbReference type="Rhea" id="RHEA:16201"/>
        <dbReference type="ChEBI" id="CHEBI:15361"/>
        <dbReference type="ChEBI" id="CHEBI:15378"/>
        <dbReference type="ChEBI" id="CHEBI:17836"/>
        <dbReference type="ChEBI" id="CHEBI:58406"/>
        <dbReference type="EC" id="4.1.3.38"/>
    </reaction>
</comment>
<evidence type="ECO:0000256" key="9">
    <source>
        <dbReference type="ARBA" id="ARBA00049529"/>
    </source>
</evidence>
<evidence type="ECO:0000256" key="5">
    <source>
        <dbReference type="ARBA" id="ARBA00022909"/>
    </source>
</evidence>
<name>A0ABS3Q708_9GAMM</name>
<evidence type="ECO:0000256" key="10">
    <source>
        <dbReference type="NCBIfam" id="TIGR03461"/>
    </source>
</evidence>
<evidence type="ECO:0000313" key="12">
    <source>
        <dbReference type="Proteomes" id="UP000664835"/>
    </source>
</evidence>
<dbReference type="PANTHER" id="PTHR42743:SF2">
    <property type="entry name" value="AMINODEOXYCHORISMATE LYASE"/>
    <property type="match status" value="1"/>
</dbReference>
<dbReference type="Gene3D" id="3.20.10.10">
    <property type="entry name" value="D-amino Acid Aminotransferase, subunit A, domain 2"/>
    <property type="match status" value="1"/>
</dbReference>
<reference evidence="11 12" key="1">
    <citation type="submission" date="2021-03" db="EMBL/GenBank/DDBJ databases">
        <title>Thiomicrorhabdus sp.nov.,novel sulfur-oxidizing bacteria isolated from coastal sediment.</title>
        <authorList>
            <person name="Liu X."/>
        </authorList>
    </citation>
    <scope>NUCLEOTIDE SEQUENCE [LARGE SCALE GENOMIC DNA]</scope>
    <source>
        <strain evidence="11 12">6S2-11</strain>
    </source>
</reference>
<evidence type="ECO:0000256" key="1">
    <source>
        <dbReference type="ARBA" id="ARBA00001933"/>
    </source>
</evidence>
<dbReference type="EC" id="4.1.3.38" evidence="8 10"/>
<keyword evidence="5" id="KW-0289">Folate biosynthesis</keyword>
<comment type="similarity">
    <text evidence="2">Belongs to the class-IV pyridoxal-phosphate-dependent aminotransferase family.</text>
</comment>
<gene>
    <name evidence="11" type="primary">pabC</name>
    <name evidence="11" type="ORF">J3998_11215</name>
</gene>
<dbReference type="SUPFAM" id="SSF56752">
    <property type="entry name" value="D-aminoacid aminotransferase-like PLP-dependent enzymes"/>
    <property type="match status" value="1"/>
</dbReference>
<evidence type="ECO:0000256" key="6">
    <source>
        <dbReference type="ARBA" id="ARBA00023239"/>
    </source>
</evidence>
<evidence type="ECO:0000313" key="11">
    <source>
        <dbReference type="EMBL" id="MBO1928144.1"/>
    </source>
</evidence>
<organism evidence="11 12">
    <name type="scientific">Thiomicrorhabdus marina</name>
    <dbReference type="NCBI Taxonomy" id="2818442"/>
    <lineage>
        <taxon>Bacteria</taxon>
        <taxon>Pseudomonadati</taxon>
        <taxon>Pseudomonadota</taxon>
        <taxon>Gammaproteobacteria</taxon>
        <taxon>Thiotrichales</taxon>
        <taxon>Piscirickettsiaceae</taxon>
        <taxon>Thiomicrorhabdus</taxon>
    </lineage>
</organism>
<dbReference type="GO" id="GO:0008696">
    <property type="term" value="F:4-amino-4-deoxychorismate lyase activity"/>
    <property type="evidence" value="ECO:0007669"/>
    <property type="project" value="UniProtKB-EC"/>
</dbReference>
<comment type="caution">
    <text evidence="11">The sequence shown here is derived from an EMBL/GenBank/DDBJ whole genome shotgun (WGS) entry which is preliminary data.</text>
</comment>
<dbReference type="RefSeq" id="WP_208150758.1">
    <property type="nucleotide sequence ID" value="NZ_JAGETV010000027.1"/>
</dbReference>
<evidence type="ECO:0000256" key="4">
    <source>
        <dbReference type="ARBA" id="ARBA00022898"/>
    </source>
</evidence>
<dbReference type="InterPro" id="IPR036038">
    <property type="entry name" value="Aminotransferase-like"/>
</dbReference>
<keyword evidence="6 11" id="KW-0456">Lyase</keyword>
<dbReference type="InterPro" id="IPR043131">
    <property type="entry name" value="BCAT-like_N"/>
</dbReference>
<dbReference type="PANTHER" id="PTHR42743">
    <property type="entry name" value="AMINO-ACID AMINOTRANSFERASE"/>
    <property type="match status" value="1"/>
</dbReference>
<keyword evidence="4" id="KW-0663">Pyridoxal phosphate</keyword>
<dbReference type="InterPro" id="IPR017824">
    <property type="entry name" value="Aminodeoxychorismate_lyase_IV"/>
</dbReference>
<comment type="cofactor">
    <cofactor evidence="1">
        <name>pyridoxal 5'-phosphate</name>
        <dbReference type="ChEBI" id="CHEBI:597326"/>
    </cofactor>
</comment>
<dbReference type="EMBL" id="JAGETV010000027">
    <property type="protein sequence ID" value="MBO1928144.1"/>
    <property type="molecule type" value="Genomic_DNA"/>
</dbReference>
<comment type="pathway">
    <text evidence="7">Cofactor biosynthesis; tetrahydrofolate biosynthesis; 4-aminobenzoate from chorismate: step 2/2.</text>
</comment>
<dbReference type="InterPro" id="IPR050571">
    <property type="entry name" value="Class-IV_PLP-Dep_Aminotrnsfr"/>
</dbReference>
<proteinExistence type="inferred from homology"/>
<accession>A0ABS3Q708</accession>
<dbReference type="InterPro" id="IPR043132">
    <property type="entry name" value="BCAT-like_C"/>
</dbReference>
<protein>
    <recommendedName>
        <fullName evidence="8 10">Aminodeoxychorismate lyase</fullName>
        <ecNumber evidence="8 10">4.1.3.38</ecNumber>
    </recommendedName>
</protein>
<evidence type="ECO:0000256" key="8">
    <source>
        <dbReference type="ARBA" id="ARBA00035676"/>
    </source>
</evidence>
<dbReference type="InterPro" id="IPR001544">
    <property type="entry name" value="Aminotrans_IV"/>
</dbReference>
<dbReference type="NCBIfam" id="TIGR03461">
    <property type="entry name" value="pabC_Proteo"/>
    <property type="match status" value="1"/>
</dbReference>
<sequence>MSLPRVWINGAENTKICVFDRGLSYGDGFFTTALVVNGKWLNAEAHLWRIQTGCHRLQLPLVNEDVLLRQVKDSLAQLGSKPSELLVLKLMITRGQGGRGYQLPEECTPTIIVQWMSSPATLDLPEPLRLLQLQTPLSVNPLIAGLKHLNRLENVLAKSELANTVFADGLMENAFGRVVCSSQANLFALQGDKLLTPKMHDSGVHGTVRFALQKLSNELGYQWIEQDFTWSELLQVDALFLSNAIRGIMPIASLQLAEGDEHQYDSRYQAKVSAIAESFNAYQLTKAIDLTEITGNN</sequence>
<comment type="subunit">
    <text evidence="3">Homodimer.</text>
</comment>
<dbReference type="Pfam" id="PF01063">
    <property type="entry name" value="Aminotran_4"/>
    <property type="match status" value="1"/>
</dbReference>
<keyword evidence="12" id="KW-1185">Reference proteome</keyword>
<dbReference type="Gene3D" id="3.30.470.10">
    <property type="match status" value="1"/>
</dbReference>
<evidence type="ECO:0000256" key="3">
    <source>
        <dbReference type="ARBA" id="ARBA00011738"/>
    </source>
</evidence>
<dbReference type="Proteomes" id="UP000664835">
    <property type="component" value="Unassembled WGS sequence"/>
</dbReference>
<evidence type="ECO:0000256" key="2">
    <source>
        <dbReference type="ARBA" id="ARBA00009320"/>
    </source>
</evidence>
<evidence type="ECO:0000256" key="7">
    <source>
        <dbReference type="ARBA" id="ARBA00035633"/>
    </source>
</evidence>